<reference evidence="2 3" key="1">
    <citation type="submission" date="2024-02" db="EMBL/GenBank/DDBJ databases">
        <title>Discinaceae phylogenomics.</title>
        <authorList>
            <person name="Dirks A.C."/>
            <person name="James T.Y."/>
        </authorList>
    </citation>
    <scope>NUCLEOTIDE SEQUENCE [LARGE SCALE GENOMIC DNA]</scope>
    <source>
        <strain evidence="2 3">ACD0624</strain>
    </source>
</reference>
<evidence type="ECO:0000256" key="1">
    <source>
        <dbReference type="SAM" id="SignalP"/>
    </source>
</evidence>
<keyword evidence="3" id="KW-1185">Reference proteome</keyword>
<organism evidence="2 3">
    <name type="scientific">Discina gigas</name>
    <dbReference type="NCBI Taxonomy" id="1032678"/>
    <lineage>
        <taxon>Eukaryota</taxon>
        <taxon>Fungi</taxon>
        <taxon>Dikarya</taxon>
        <taxon>Ascomycota</taxon>
        <taxon>Pezizomycotina</taxon>
        <taxon>Pezizomycetes</taxon>
        <taxon>Pezizales</taxon>
        <taxon>Discinaceae</taxon>
        <taxon>Discina</taxon>
    </lineage>
</organism>
<comment type="caution">
    <text evidence="2">The sequence shown here is derived from an EMBL/GenBank/DDBJ whole genome shotgun (WGS) entry which is preliminary data.</text>
</comment>
<feature type="chain" id="PRO_5047168506" evidence="1">
    <location>
        <begin position="25"/>
        <end position="308"/>
    </location>
</feature>
<keyword evidence="1" id="KW-0732">Signal</keyword>
<gene>
    <name evidence="2" type="ORF">Q9L58_001981</name>
</gene>
<evidence type="ECO:0000313" key="3">
    <source>
        <dbReference type="Proteomes" id="UP001447188"/>
    </source>
</evidence>
<feature type="signal peptide" evidence="1">
    <location>
        <begin position="1"/>
        <end position="24"/>
    </location>
</feature>
<protein>
    <submittedName>
        <fullName evidence="2">Uncharacterized protein</fullName>
    </submittedName>
</protein>
<name>A0ABR3GSM3_9PEZI</name>
<evidence type="ECO:0000313" key="2">
    <source>
        <dbReference type="EMBL" id="KAL0638930.1"/>
    </source>
</evidence>
<dbReference type="EMBL" id="JBBBZM010000016">
    <property type="protein sequence ID" value="KAL0638930.1"/>
    <property type="molecule type" value="Genomic_DNA"/>
</dbReference>
<dbReference type="Proteomes" id="UP001447188">
    <property type="component" value="Unassembled WGS sequence"/>
</dbReference>
<sequence length="308" mass="32319">MVEGSRVWLITALWMGTWVAAVVQIDVTTVDEDQALSELQEELHAVGVDHAAEEDHEVLSRGAVADVVCGVLVDTIHDELSDVVHTGSGTSAVLEAVLVDTIHDELSDVVHTGSGPSTVLEASSVQEVLVDNGSHGLDGVSNVAGRVSWDKTGVLMDTVHEELSDVVPTGGGIVTALEADSIEKVLVDRDPHGLEEASHVVGRASWDVVWGVLMDIVLVDTIHDELSNVVHTRGGASIVLEADIVLEALIGEDSHGLGEASHVAESVSWMSGVEVVHGVVEVSTTELIIELCTDKLGVVSGIITEISA</sequence>
<accession>A0ABR3GSM3</accession>
<proteinExistence type="predicted"/>